<proteinExistence type="predicted"/>
<dbReference type="EMBL" id="MT143615">
    <property type="protein sequence ID" value="QJA98880.1"/>
    <property type="molecule type" value="Genomic_DNA"/>
</dbReference>
<reference evidence="1" key="1">
    <citation type="submission" date="2020-03" db="EMBL/GenBank/DDBJ databases">
        <title>The deep terrestrial virosphere.</title>
        <authorList>
            <person name="Holmfeldt K."/>
            <person name="Nilsson E."/>
            <person name="Simone D."/>
            <person name="Lopez-Fernandez M."/>
            <person name="Wu X."/>
            <person name="de Brujin I."/>
            <person name="Lundin D."/>
            <person name="Andersson A."/>
            <person name="Bertilsson S."/>
            <person name="Dopson M."/>
        </authorList>
    </citation>
    <scope>NUCLEOTIDE SEQUENCE</scope>
    <source>
        <strain evidence="1">MM171A01452</strain>
    </source>
</reference>
<sequence length="159" mass="18903">MDNVMLANLNSQRDLYKPVLEKVEWCCQGRHGVIRNVEKKDEQLVLRAITYFFGSKGQWWEKNRNKTMDVEFVPMTKVFPPPRKPWGWCGKTILFKDWQQREEDERSLSEKFRIGQQVCFSHKGQTIIGIVASRNKRAKVIIPGQETWWNVPYRELRSC</sequence>
<name>A0A6M3LU91_9ZZZZ</name>
<evidence type="ECO:0000313" key="1">
    <source>
        <dbReference type="EMBL" id="QJA98880.1"/>
    </source>
</evidence>
<accession>A0A6M3LU91</accession>
<organism evidence="1">
    <name type="scientific">viral metagenome</name>
    <dbReference type="NCBI Taxonomy" id="1070528"/>
    <lineage>
        <taxon>unclassified sequences</taxon>
        <taxon>metagenomes</taxon>
        <taxon>organismal metagenomes</taxon>
    </lineage>
</organism>
<gene>
    <name evidence="1" type="ORF">MM171A01452_0006</name>
</gene>
<protein>
    <submittedName>
        <fullName evidence="1">Uncharacterized protein</fullName>
    </submittedName>
</protein>
<dbReference type="AlphaFoldDB" id="A0A6M3LU91"/>